<reference evidence="2" key="2">
    <citation type="submission" date="2021-12" db="EMBL/GenBank/DDBJ databases">
        <title>Resequencing data analysis of finger millet.</title>
        <authorList>
            <person name="Hatakeyama M."/>
            <person name="Aluri S."/>
            <person name="Balachadran M.T."/>
            <person name="Sivarajan S.R."/>
            <person name="Poveda L."/>
            <person name="Shimizu-Inatsugi R."/>
            <person name="Schlapbach R."/>
            <person name="Sreeman S.M."/>
            <person name="Shimizu K.K."/>
        </authorList>
    </citation>
    <scope>NUCLEOTIDE SEQUENCE</scope>
</reference>
<feature type="region of interest" description="Disordered" evidence="1">
    <location>
        <begin position="1"/>
        <end position="37"/>
    </location>
</feature>
<protein>
    <submittedName>
        <fullName evidence="2">Uncharacterized protein</fullName>
    </submittedName>
</protein>
<evidence type="ECO:0000256" key="1">
    <source>
        <dbReference type="SAM" id="MobiDB-lite"/>
    </source>
</evidence>
<comment type="caution">
    <text evidence="2">The sequence shown here is derived from an EMBL/GenBank/DDBJ whole genome shotgun (WGS) entry which is preliminary data.</text>
</comment>
<evidence type="ECO:0000313" key="2">
    <source>
        <dbReference type="EMBL" id="GJM98733.1"/>
    </source>
</evidence>
<dbReference type="GO" id="GO:0005198">
    <property type="term" value="F:structural molecule activity"/>
    <property type="evidence" value="ECO:0007669"/>
    <property type="project" value="InterPro"/>
</dbReference>
<sequence>MTFVLVGHDDERSDFPLGSAAGQEDPRSEATDGSNSDIDVTLPSVVGHFRPASAVSVAAALRWVSYAAALSAARALLAASQEDLRLGAQRLSRTLSGAFFLDAEAPAPFAAGGARFPEGGLYVCVDLPPFSLPTRKTNGPVVCAISCYL</sequence>
<dbReference type="EMBL" id="BQKI01000007">
    <property type="protein sequence ID" value="GJM98733.1"/>
    <property type="molecule type" value="Genomic_DNA"/>
</dbReference>
<dbReference type="InterPro" id="IPR001337">
    <property type="entry name" value="TMV-like_coat"/>
</dbReference>
<gene>
    <name evidence="2" type="primary">ga15766</name>
    <name evidence="2" type="ORF">PR202_ga15766</name>
</gene>
<dbReference type="Proteomes" id="UP001054889">
    <property type="component" value="Unassembled WGS sequence"/>
</dbReference>
<organism evidence="2 3">
    <name type="scientific">Eleusine coracana subsp. coracana</name>
    <dbReference type="NCBI Taxonomy" id="191504"/>
    <lineage>
        <taxon>Eukaryota</taxon>
        <taxon>Viridiplantae</taxon>
        <taxon>Streptophyta</taxon>
        <taxon>Embryophyta</taxon>
        <taxon>Tracheophyta</taxon>
        <taxon>Spermatophyta</taxon>
        <taxon>Magnoliopsida</taxon>
        <taxon>Liliopsida</taxon>
        <taxon>Poales</taxon>
        <taxon>Poaceae</taxon>
        <taxon>PACMAD clade</taxon>
        <taxon>Chloridoideae</taxon>
        <taxon>Cynodonteae</taxon>
        <taxon>Eleusininae</taxon>
        <taxon>Eleusine</taxon>
    </lineage>
</organism>
<evidence type="ECO:0000313" key="3">
    <source>
        <dbReference type="Proteomes" id="UP001054889"/>
    </source>
</evidence>
<keyword evidence="3" id="KW-1185">Reference proteome</keyword>
<dbReference type="Pfam" id="PF00721">
    <property type="entry name" value="TMV_coat"/>
    <property type="match status" value="1"/>
</dbReference>
<dbReference type="AlphaFoldDB" id="A0AAV5CKC4"/>
<name>A0AAV5CKC4_ELECO</name>
<accession>A0AAV5CKC4</accession>
<proteinExistence type="predicted"/>
<reference evidence="2" key="1">
    <citation type="journal article" date="2018" name="DNA Res.">
        <title>Multiple hybrid de novo genome assembly of finger millet, an orphan allotetraploid crop.</title>
        <authorList>
            <person name="Hatakeyama M."/>
            <person name="Aluri S."/>
            <person name="Balachadran M.T."/>
            <person name="Sivarajan S.R."/>
            <person name="Patrignani A."/>
            <person name="Gruter S."/>
            <person name="Poveda L."/>
            <person name="Shimizu-Inatsugi R."/>
            <person name="Baeten J."/>
            <person name="Francoijs K.J."/>
            <person name="Nataraja K.N."/>
            <person name="Reddy Y.A.N."/>
            <person name="Phadnis S."/>
            <person name="Ravikumar R.L."/>
            <person name="Schlapbach R."/>
            <person name="Sreeman S.M."/>
            <person name="Shimizu K.K."/>
        </authorList>
    </citation>
    <scope>NUCLEOTIDE SEQUENCE</scope>
</reference>